<evidence type="ECO:0000256" key="1">
    <source>
        <dbReference type="SAM" id="MobiDB-lite"/>
    </source>
</evidence>
<dbReference type="AlphaFoldDB" id="A0A5M9LEV3"/>
<feature type="signal peptide" evidence="2">
    <location>
        <begin position="1"/>
        <end position="20"/>
    </location>
</feature>
<feature type="region of interest" description="Disordered" evidence="1">
    <location>
        <begin position="81"/>
        <end position="105"/>
    </location>
</feature>
<name>A0A5M9LEV3_9PLEO</name>
<dbReference type="EMBL" id="NQIK02000003">
    <property type="protein sequence ID" value="KAF7572757.1"/>
    <property type="molecule type" value="Genomic_DNA"/>
</dbReference>
<protein>
    <submittedName>
        <fullName evidence="3">Uncharacterized protein</fullName>
    </submittedName>
</protein>
<dbReference type="GeneID" id="90955835"/>
<organism evidence="3 4">
    <name type="scientific">Pyrenophora tritici-repentis</name>
    <dbReference type="NCBI Taxonomy" id="45151"/>
    <lineage>
        <taxon>Eukaryota</taxon>
        <taxon>Fungi</taxon>
        <taxon>Dikarya</taxon>
        <taxon>Ascomycota</taxon>
        <taxon>Pezizomycotina</taxon>
        <taxon>Dothideomycetes</taxon>
        <taxon>Pleosporomycetidae</taxon>
        <taxon>Pleosporales</taxon>
        <taxon>Pleosporineae</taxon>
        <taxon>Pleosporaceae</taxon>
        <taxon>Pyrenophora</taxon>
    </lineage>
</organism>
<feature type="compositionally biased region" description="Pro residues" evidence="1">
    <location>
        <begin position="84"/>
        <end position="93"/>
    </location>
</feature>
<evidence type="ECO:0000313" key="3">
    <source>
        <dbReference type="EMBL" id="KAF7572757.1"/>
    </source>
</evidence>
<feature type="chain" id="PRO_5043635649" evidence="2">
    <location>
        <begin position="21"/>
        <end position="105"/>
    </location>
</feature>
<accession>A0A5M9LEV3</accession>
<sequence length="105" mass="11198">MKSLLLILLPVAVTARFCNAGWDSGGFCEEEKGLRTSCCSDWQSDFFYWEDKSNGVFASNGKGELRCGPPEAPLRGAIVCTPPANAPPPPPGTFPEKKVPPPSGT</sequence>
<dbReference type="Proteomes" id="UP000245464">
    <property type="component" value="Chromosome 3"/>
</dbReference>
<reference evidence="3" key="1">
    <citation type="journal article" date="2018" name="BMC Genomics">
        <title>Comparative genomics of the wheat fungal pathogen Pyrenophora tritici-repentis reveals chromosomal variations and genome plasticity.</title>
        <authorList>
            <person name="Moolhuijzen P."/>
            <person name="See P.T."/>
            <person name="Hane J.K."/>
            <person name="Shi G."/>
            <person name="Liu Z."/>
            <person name="Oliver R.P."/>
            <person name="Moffat C.S."/>
        </authorList>
    </citation>
    <scope>NUCLEOTIDE SEQUENCE [LARGE SCALE GENOMIC DNA]</scope>
    <source>
        <strain evidence="3">M4</strain>
    </source>
</reference>
<proteinExistence type="predicted"/>
<keyword evidence="2" id="KW-0732">Signal</keyword>
<comment type="caution">
    <text evidence="3">The sequence shown here is derived from an EMBL/GenBank/DDBJ whole genome shotgun (WGS) entry which is preliminary data.</text>
</comment>
<evidence type="ECO:0000313" key="4">
    <source>
        <dbReference type="Proteomes" id="UP000245464"/>
    </source>
</evidence>
<dbReference type="OrthoDB" id="10485987at2759"/>
<dbReference type="KEGG" id="ptrr:90955835"/>
<gene>
    <name evidence="3" type="ORF">PtrM4_076620</name>
</gene>
<dbReference type="RefSeq" id="XP_065963172.1">
    <property type="nucleotide sequence ID" value="XM_066106234.1"/>
</dbReference>
<evidence type="ECO:0000256" key="2">
    <source>
        <dbReference type="SAM" id="SignalP"/>
    </source>
</evidence>